<protein>
    <recommendedName>
        <fullName evidence="3">glutaminase</fullName>
        <ecNumber evidence="3">3.5.1.2</ecNumber>
    </recommendedName>
</protein>
<dbReference type="Pfam" id="PF12796">
    <property type="entry name" value="Ank_2"/>
    <property type="match status" value="1"/>
</dbReference>
<dbReference type="Gene3D" id="1.25.40.20">
    <property type="entry name" value="Ankyrin repeat-containing domain"/>
    <property type="match status" value="1"/>
</dbReference>
<comment type="similarity">
    <text evidence="1">Belongs to the glutaminase family.</text>
</comment>
<name>A0A2G9UYF1_TELCI</name>
<evidence type="ECO:0000313" key="8">
    <source>
        <dbReference type="Proteomes" id="UP000230423"/>
    </source>
</evidence>
<keyword evidence="4" id="KW-0378">Hydrolase</keyword>
<dbReference type="InterPro" id="IPR002110">
    <property type="entry name" value="Ankyrin_rpt"/>
</dbReference>
<dbReference type="Gene3D" id="3.40.710.10">
    <property type="entry name" value="DD-peptidase/beta-lactamase superfamily"/>
    <property type="match status" value="1"/>
</dbReference>
<comment type="subunit">
    <text evidence="2">Homotetramer.</text>
</comment>
<dbReference type="FunFam" id="1.25.40.20:FF:000069">
    <property type="entry name" value="Glutaminase, isoform E"/>
    <property type="match status" value="1"/>
</dbReference>
<dbReference type="GO" id="GO:0006537">
    <property type="term" value="P:glutamate biosynthetic process"/>
    <property type="evidence" value="ECO:0007669"/>
    <property type="project" value="TreeGrafter"/>
</dbReference>
<dbReference type="SMART" id="SM00248">
    <property type="entry name" value="ANK"/>
    <property type="match status" value="2"/>
</dbReference>
<proteinExistence type="inferred from homology"/>
<keyword evidence="6" id="KW-0040">ANK repeat</keyword>
<dbReference type="SUPFAM" id="SSF48403">
    <property type="entry name" value="Ankyrin repeat"/>
    <property type="match status" value="1"/>
</dbReference>
<dbReference type="EMBL" id="KZ345162">
    <property type="protein sequence ID" value="PIO75233.1"/>
    <property type="molecule type" value="Genomic_DNA"/>
</dbReference>
<dbReference type="PANTHER" id="PTHR12544">
    <property type="entry name" value="GLUTAMINASE"/>
    <property type="match status" value="1"/>
</dbReference>
<dbReference type="InterPro" id="IPR015868">
    <property type="entry name" value="Glutaminase"/>
</dbReference>
<dbReference type="SUPFAM" id="SSF56601">
    <property type="entry name" value="beta-lactamase/transpeptidase-like"/>
    <property type="match status" value="1"/>
</dbReference>
<keyword evidence="8" id="KW-1185">Reference proteome</keyword>
<dbReference type="Proteomes" id="UP000230423">
    <property type="component" value="Unassembled WGS sequence"/>
</dbReference>
<dbReference type="PANTHER" id="PTHR12544:SF29">
    <property type="entry name" value="GLUTAMINASE"/>
    <property type="match status" value="1"/>
</dbReference>
<evidence type="ECO:0000256" key="3">
    <source>
        <dbReference type="ARBA" id="ARBA00012918"/>
    </source>
</evidence>
<feature type="repeat" description="ANK" evidence="6">
    <location>
        <begin position="122"/>
        <end position="143"/>
    </location>
</feature>
<dbReference type="AlphaFoldDB" id="A0A2G9UYF1"/>
<dbReference type="PROSITE" id="PS50297">
    <property type="entry name" value="ANK_REP_REGION"/>
    <property type="match status" value="1"/>
</dbReference>
<dbReference type="InterPro" id="IPR012338">
    <property type="entry name" value="Beta-lactam/transpept-like"/>
</dbReference>
<evidence type="ECO:0000256" key="1">
    <source>
        <dbReference type="ARBA" id="ARBA00011076"/>
    </source>
</evidence>
<evidence type="ECO:0000313" key="7">
    <source>
        <dbReference type="EMBL" id="PIO75233.1"/>
    </source>
</evidence>
<evidence type="ECO:0000256" key="5">
    <source>
        <dbReference type="ARBA" id="ARBA00049534"/>
    </source>
</evidence>
<dbReference type="GO" id="GO:0004359">
    <property type="term" value="F:glutaminase activity"/>
    <property type="evidence" value="ECO:0007669"/>
    <property type="project" value="UniProtKB-EC"/>
</dbReference>
<evidence type="ECO:0000256" key="4">
    <source>
        <dbReference type="ARBA" id="ARBA00022801"/>
    </source>
</evidence>
<dbReference type="Pfam" id="PF04960">
    <property type="entry name" value="Glutaminase"/>
    <property type="match status" value="1"/>
</dbReference>
<evidence type="ECO:0000256" key="6">
    <source>
        <dbReference type="PROSITE-ProRule" id="PRU00023"/>
    </source>
</evidence>
<dbReference type="GO" id="GO:0006543">
    <property type="term" value="P:L-glutamine catabolic process"/>
    <property type="evidence" value="ECO:0007669"/>
    <property type="project" value="TreeGrafter"/>
</dbReference>
<dbReference type="OrthoDB" id="9995210at2759"/>
<dbReference type="PROSITE" id="PS50088">
    <property type="entry name" value="ANK_REPEAT"/>
    <property type="match status" value="1"/>
</dbReference>
<dbReference type="InterPro" id="IPR036770">
    <property type="entry name" value="Ankyrin_rpt-contain_sf"/>
</dbReference>
<evidence type="ECO:0000256" key="2">
    <source>
        <dbReference type="ARBA" id="ARBA00011881"/>
    </source>
</evidence>
<sequence length="224" mass="25123">MYDLSGKFAFQIGLPAKSGVSGVMIVVVPNLMGIALFSPPLDKTGNPNKGVAFCKKLIDKFSFHNYDSLLHADSHKLDPRRTVSNRDTEVVVSLLFAAKNNDMETIRRMYLQGTNMNVADYDGRTALHIAASEGHERLVKFFLGVARVNPELKDRWGRTPVEDARLFDKPHCIQLLEAQIPFRWNKRSCLKTLYSFAYGVKGCSPFDTPGCNEEVQLLPTLQES</sequence>
<reference evidence="7 8" key="1">
    <citation type="submission" date="2015-09" db="EMBL/GenBank/DDBJ databases">
        <title>Draft genome of the parasitic nematode Teladorsagia circumcincta isolate WARC Sus (inbred).</title>
        <authorList>
            <person name="Mitreva M."/>
        </authorList>
    </citation>
    <scope>NUCLEOTIDE SEQUENCE [LARGE SCALE GENOMIC DNA]</scope>
    <source>
        <strain evidence="7 8">S</strain>
    </source>
</reference>
<accession>A0A2G9UYF1</accession>
<gene>
    <name evidence="7" type="ORF">TELCIR_02722</name>
</gene>
<dbReference type="EC" id="3.5.1.2" evidence="3"/>
<organism evidence="7 8">
    <name type="scientific">Teladorsagia circumcincta</name>
    <name type="common">Brown stomach worm</name>
    <name type="synonym">Ostertagia circumcincta</name>
    <dbReference type="NCBI Taxonomy" id="45464"/>
    <lineage>
        <taxon>Eukaryota</taxon>
        <taxon>Metazoa</taxon>
        <taxon>Ecdysozoa</taxon>
        <taxon>Nematoda</taxon>
        <taxon>Chromadorea</taxon>
        <taxon>Rhabditida</taxon>
        <taxon>Rhabditina</taxon>
        <taxon>Rhabditomorpha</taxon>
        <taxon>Strongyloidea</taxon>
        <taxon>Trichostrongylidae</taxon>
        <taxon>Teladorsagia</taxon>
    </lineage>
</organism>
<comment type="catalytic activity">
    <reaction evidence="5">
        <text>L-glutamine + H2O = L-glutamate + NH4(+)</text>
        <dbReference type="Rhea" id="RHEA:15889"/>
        <dbReference type="ChEBI" id="CHEBI:15377"/>
        <dbReference type="ChEBI" id="CHEBI:28938"/>
        <dbReference type="ChEBI" id="CHEBI:29985"/>
        <dbReference type="ChEBI" id="CHEBI:58359"/>
        <dbReference type="EC" id="3.5.1.2"/>
    </reaction>
</comment>